<evidence type="ECO:0000256" key="2">
    <source>
        <dbReference type="ARBA" id="ARBA00033753"/>
    </source>
</evidence>
<protein>
    <recommendedName>
        <fullName evidence="3">TsaA-like domain-containing protein</fullName>
    </recommendedName>
</protein>
<feature type="domain" description="TsaA-like" evidence="3">
    <location>
        <begin position="27"/>
        <end position="168"/>
    </location>
</feature>
<gene>
    <name evidence="4" type="ORF">MBO_00595</name>
</gene>
<accession>A0A066UIJ5</accession>
<dbReference type="NCBIfam" id="TIGR00104">
    <property type="entry name" value="tRNA_TsaA"/>
    <property type="match status" value="1"/>
</dbReference>
<evidence type="ECO:0000313" key="5">
    <source>
        <dbReference type="Proteomes" id="UP000035860"/>
    </source>
</evidence>
<dbReference type="CDD" id="cd09281">
    <property type="entry name" value="UPF0066"/>
    <property type="match status" value="1"/>
</dbReference>
<keyword evidence="5" id="KW-1185">Reference proteome</keyword>
<dbReference type="Gene3D" id="2.40.30.70">
    <property type="entry name" value="YaeB-like"/>
    <property type="match status" value="1"/>
</dbReference>
<dbReference type="Pfam" id="PF01980">
    <property type="entry name" value="TrmO_N"/>
    <property type="match status" value="1"/>
</dbReference>
<dbReference type="InterPro" id="IPR023370">
    <property type="entry name" value="TrmO-like_N"/>
</dbReference>
<dbReference type="PROSITE" id="PS51668">
    <property type="entry name" value="TSAA_2"/>
    <property type="match status" value="1"/>
</dbReference>
<dbReference type="PANTHER" id="PTHR12818:SF0">
    <property type="entry name" value="TRNA (ADENINE(37)-N6)-METHYLTRANSFERASE"/>
    <property type="match status" value="1"/>
</dbReference>
<dbReference type="Gene3D" id="3.30.2310.10">
    <property type="entry name" value="YaeB-like"/>
    <property type="match status" value="1"/>
</dbReference>
<dbReference type="Proteomes" id="UP000035860">
    <property type="component" value="Unassembled WGS sequence"/>
</dbReference>
<evidence type="ECO:0000259" key="3">
    <source>
        <dbReference type="PROSITE" id="PS51668"/>
    </source>
</evidence>
<evidence type="ECO:0000256" key="1">
    <source>
        <dbReference type="ARBA" id="ARBA00022691"/>
    </source>
</evidence>
<dbReference type="InterPro" id="IPR036414">
    <property type="entry name" value="YaeB_N_sf"/>
</dbReference>
<dbReference type="eggNOG" id="COG1720">
    <property type="taxonomic scope" value="Bacteria"/>
</dbReference>
<comment type="similarity">
    <text evidence="2">Belongs to the tRNA methyltransferase O family.</text>
</comment>
<dbReference type="AlphaFoldDB" id="A0A066UIJ5"/>
<proteinExistence type="inferred from homology"/>
<reference evidence="4 5" key="1">
    <citation type="journal article" date="2014" name="Genome Announc.">
        <title>Draft Genome Sequence of Moraxella bovoculi Strain 237T (ATCC BAA-1259T) Isolated from a Calf with Infectious Bovine Keratoconjunctivitis.</title>
        <authorList>
            <person name="Calcutt M.J."/>
            <person name="Foecking M.F."/>
            <person name="Martin N.T."/>
            <person name="Mhlanga-Mutangadura T."/>
            <person name="Reilly T.J."/>
        </authorList>
    </citation>
    <scope>NUCLEOTIDE SEQUENCE [LARGE SCALE GENOMIC DNA]</scope>
    <source>
        <strain evidence="4 5">237</strain>
    </source>
</reference>
<dbReference type="PANTHER" id="PTHR12818">
    <property type="entry name" value="TRNA (ADENINE(37)-N6)-METHYLTRANSFERASE"/>
    <property type="match status" value="1"/>
</dbReference>
<dbReference type="InterPro" id="IPR040372">
    <property type="entry name" value="YaeB-like"/>
</dbReference>
<keyword evidence="1" id="KW-0949">S-adenosyl-L-methionine</keyword>
<comment type="caution">
    <text evidence="4">The sequence shown here is derived from an EMBL/GenBank/DDBJ whole genome shotgun (WGS) entry which is preliminary data.</text>
</comment>
<organism evidence="4 5">
    <name type="scientific">Moraxella bovoculi 237</name>
    <dbReference type="NCBI Taxonomy" id="743974"/>
    <lineage>
        <taxon>Bacteria</taxon>
        <taxon>Pseudomonadati</taxon>
        <taxon>Pseudomonadota</taxon>
        <taxon>Gammaproteobacteria</taxon>
        <taxon>Moraxellales</taxon>
        <taxon>Moraxellaceae</taxon>
        <taxon>Moraxella</taxon>
    </lineage>
</organism>
<dbReference type="SUPFAM" id="SSF118196">
    <property type="entry name" value="YaeB-like"/>
    <property type="match status" value="1"/>
</dbReference>
<dbReference type="EMBL" id="AOMT01000005">
    <property type="protein sequence ID" value="KDN25657.1"/>
    <property type="molecule type" value="Genomic_DNA"/>
</dbReference>
<evidence type="ECO:0000313" key="4">
    <source>
        <dbReference type="EMBL" id="KDN25657.1"/>
    </source>
</evidence>
<sequence length="256" mass="29527">MLLTFWHKELIFYHKPPKNTMNTHHTLPVIGHHHSPLTQKFGIPRQPNLVAIKSHIRFVAPFNNPDAFVGIENYSHLWILWQFHHNKEQVNFRPQVRPPRLGGNDKIGVFATRSMYRPSQIGLSVVQLDRVEVVDNQAILHIIGADMADGTPIFDVKPYLPYVDGVHEAMGFDKPSVRDVKISERAEGDFEVLILNNTLQNDDKDIILSLIAQDPRPAYRQNEMGVMCSMRYKTVDVDFIRAEDMLVIEHIRRVKP</sequence>
<name>A0A066UIJ5_9GAMM</name>
<dbReference type="InterPro" id="IPR036413">
    <property type="entry name" value="YaeB-like_sf"/>
</dbReference>